<keyword evidence="14" id="KW-1185">Reference proteome</keyword>
<comment type="catalytic activity">
    <reaction evidence="10">
        <text>Hydrolyzes mismatched double-stranded DNA and polynucleotides, releasing free thymine.</text>
        <dbReference type="EC" id="3.2.2.29"/>
    </reaction>
</comment>
<feature type="binding site" evidence="11">
    <location>
        <position position="196"/>
    </location>
    <ligand>
        <name>[4Fe-4S] cluster</name>
        <dbReference type="ChEBI" id="CHEBI:49883"/>
    </ligand>
</feature>
<dbReference type="SMART" id="SM00525">
    <property type="entry name" value="FES"/>
    <property type="match status" value="1"/>
</dbReference>
<protein>
    <recommendedName>
        <fullName evidence="11">Endonuclease III</fullName>
        <ecNumber evidence="11">4.2.99.18</ecNumber>
    </recommendedName>
    <alternativeName>
        <fullName evidence="11">DNA-(apurinic or apyrimidinic site) lyase</fullName>
    </alternativeName>
</protein>
<keyword evidence="6 11" id="KW-0408">Iron</keyword>
<organism evidence="13 14">
    <name type="scientific">Methanosphaerula palustris (strain ATCC BAA-1556 / DSM 19958 / E1-9c)</name>
    <dbReference type="NCBI Taxonomy" id="521011"/>
    <lineage>
        <taxon>Archaea</taxon>
        <taxon>Methanobacteriati</taxon>
        <taxon>Methanobacteriota</taxon>
        <taxon>Stenosarchaea group</taxon>
        <taxon>Methanomicrobia</taxon>
        <taxon>Methanomicrobiales</taxon>
        <taxon>Methanoregulaceae</taxon>
        <taxon>Methanosphaerula</taxon>
    </lineage>
</organism>
<dbReference type="NCBIfam" id="TIGR01083">
    <property type="entry name" value="nth"/>
    <property type="match status" value="1"/>
</dbReference>
<sequence length="212" mass="23562">MDRVTAAWIYDTLAEHYPDACTPLPFFHSPFQVLILTILSAQTTDQAVDKIRPALFARYPTPADLAAADVHEVEKIIHSTGFYRVKARHIISTAAMLVNRFGGTIPSTMEELLLLPGVGRKTANILLFHALGINAGIAVDTHVKRLAGRLGLTTRIEQDLIEQDLMNLYPQERWGDLTDIMIAHGRRCCTAINPHCGVCPVSNVCPFYQQTR</sequence>
<dbReference type="PIRSF" id="PIRSF001435">
    <property type="entry name" value="Nth"/>
    <property type="match status" value="1"/>
</dbReference>
<dbReference type="GO" id="GO:0046872">
    <property type="term" value="F:metal ion binding"/>
    <property type="evidence" value="ECO:0007669"/>
    <property type="project" value="UniProtKB-KW"/>
</dbReference>
<evidence type="ECO:0000256" key="8">
    <source>
        <dbReference type="ARBA" id="ARBA00023204"/>
    </source>
</evidence>
<evidence type="ECO:0000256" key="11">
    <source>
        <dbReference type="HAMAP-Rule" id="MF_00942"/>
    </source>
</evidence>
<dbReference type="GO" id="GO:0051539">
    <property type="term" value="F:4 iron, 4 sulfur cluster binding"/>
    <property type="evidence" value="ECO:0007669"/>
    <property type="project" value="UniProtKB-UniRule"/>
</dbReference>
<dbReference type="PANTHER" id="PTHR10359:SF18">
    <property type="entry name" value="ENDONUCLEASE III"/>
    <property type="match status" value="1"/>
</dbReference>
<dbReference type="CDD" id="cd00056">
    <property type="entry name" value="ENDO3c"/>
    <property type="match status" value="1"/>
</dbReference>
<dbReference type="EC" id="4.2.99.18" evidence="11"/>
<evidence type="ECO:0000256" key="3">
    <source>
        <dbReference type="ARBA" id="ARBA00022723"/>
    </source>
</evidence>
<keyword evidence="11 13" id="KW-0456">Lyase</keyword>
<keyword evidence="3 11" id="KW-0479">Metal-binding</keyword>
<feature type="binding site" evidence="11">
    <location>
        <position position="199"/>
    </location>
    <ligand>
        <name>[4Fe-4S] cluster</name>
        <dbReference type="ChEBI" id="CHEBI:49883"/>
    </ligand>
</feature>
<dbReference type="Proteomes" id="UP000002457">
    <property type="component" value="Chromosome"/>
</dbReference>
<dbReference type="Gene3D" id="1.10.340.30">
    <property type="entry name" value="Hypothetical protein, domain 2"/>
    <property type="match status" value="1"/>
</dbReference>
<proteinExistence type="inferred from homology"/>
<reference evidence="13 14" key="1">
    <citation type="journal article" date="2015" name="Genome Announc.">
        <title>Complete Genome Sequence of Methanosphaerula palustris E1-9CT, a Hydrogenotrophic Methanogen Isolated from a Minerotrophic Fen Peatland.</title>
        <authorList>
            <person name="Cadillo-Quiroz H."/>
            <person name="Browne P."/>
            <person name="Kyrpides N."/>
            <person name="Woyke T."/>
            <person name="Goodwin L."/>
            <person name="Detter C."/>
            <person name="Yavitt J.B."/>
            <person name="Zinder S.H."/>
        </authorList>
    </citation>
    <scope>NUCLEOTIDE SEQUENCE [LARGE SCALE GENOMIC DNA]</scope>
    <source>
        <strain evidence="14">ATCC BAA-1556 / DSM 19958 / E1-9c</strain>
    </source>
</reference>
<dbReference type="PANTHER" id="PTHR10359">
    <property type="entry name" value="A/G-SPECIFIC ADENINE GLYCOSYLASE/ENDONUCLEASE III"/>
    <property type="match status" value="1"/>
</dbReference>
<evidence type="ECO:0000256" key="4">
    <source>
        <dbReference type="ARBA" id="ARBA00022763"/>
    </source>
</evidence>
<comment type="cofactor">
    <cofactor evidence="11">
        <name>[4Fe-4S] cluster</name>
        <dbReference type="ChEBI" id="CHEBI:49883"/>
    </cofactor>
    <text evidence="11">Binds 1 [4Fe-4S] cluster.</text>
</comment>
<accession>B8GKX2</accession>
<dbReference type="Gene3D" id="1.10.1670.10">
    <property type="entry name" value="Helix-hairpin-Helix base-excision DNA repair enzymes (C-terminal)"/>
    <property type="match status" value="1"/>
</dbReference>
<dbReference type="OrthoDB" id="84708at2157"/>
<evidence type="ECO:0000256" key="9">
    <source>
        <dbReference type="ARBA" id="ARBA00023295"/>
    </source>
</evidence>
<gene>
    <name evidence="11" type="primary">nth</name>
    <name evidence="13" type="ordered locus">Mpal_1965</name>
</gene>
<dbReference type="RefSeq" id="WP_012618587.1">
    <property type="nucleotide sequence ID" value="NC_011832.1"/>
</dbReference>
<dbReference type="EMBL" id="CP001338">
    <property type="protein sequence ID" value="ACL17268.1"/>
    <property type="molecule type" value="Genomic_DNA"/>
</dbReference>
<feature type="domain" description="HhH-GPD" evidence="12">
    <location>
        <begin position="39"/>
        <end position="187"/>
    </location>
</feature>
<evidence type="ECO:0000259" key="12">
    <source>
        <dbReference type="SMART" id="SM00478"/>
    </source>
</evidence>
<comment type="similarity">
    <text evidence="1 11">Belongs to the Nth/MutY family.</text>
</comment>
<dbReference type="FunFam" id="1.10.340.30:FF:000001">
    <property type="entry name" value="Endonuclease III"/>
    <property type="match status" value="1"/>
</dbReference>
<dbReference type="AlphaFoldDB" id="B8GKX2"/>
<dbReference type="HAMAP" id="MF_00942">
    <property type="entry name" value="Nth"/>
    <property type="match status" value="1"/>
</dbReference>
<feature type="binding site" evidence="11">
    <location>
        <position position="205"/>
    </location>
    <ligand>
        <name>[4Fe-4S] cluster</name>
        <dbReference type="ChEBI" id="CHEBI:49883"/>
    </ligand>
</feature>
<dbReference type="InterPro" id="IPR011257">
    <property type="entry name" value="DNA_glycosylase"/>
</dbReference>
<dbReference type="GO" id="GO:0006285">
    <property type="term" value="P:base-excision repair, AP site formation"/>
    <property type="evidence" value="ECO:0007669"/>
    <property type="project" value="TreeGrafter"/>
</dbReference>
<dbReference type="InterPro" id="IPR000445">
    <property type="entry name" value="HhH_motif"/>
</dbReference>
<dbReference type="Pfam" id="PF00730">
    <property type="entry name" value="HhH-GPD"/>
    <property type="match status" value="1"/>
</dbReference>
<evidence type="ECO:0000256" key="7">
    <source>
        <dbReference type="ARBA" id="ARBA00023014"/>
    </source>
</evidence>
<dbReference type="HOGENOM" id="CLU_012862_3_4_2"/>
<evidence type="ECO:0000256" key="1">
    <source>
        <dbReference type="ARBA" id="ARBA00008343"/>
    </source>
</evidence>
<keyword evidence="13" id="KW-0540">Nuclease</keyword>
<dbReference type="SMART" id="SM00478">
    <property type="entry name" value="ENDO3c"/>
    <property type="match status" value="1"/>
</dbReference>
<keyword evidence="7 11" id="KW-0411">Iron-sulfur</keyword>
<dbReference type="InterPro" id="IPR004036">
    <property type="entry name" value="Endonuclease-III-like_CS2"/>
</dbReference>
<keyword evidence="5 11" id="KW-0378">Hydrolase</keyword>
<dbReference type="GO" id="GO:0141016">
    <property type="term" value="F:G/T mismatch-specific thymine-DNA glycosylase activity"/>
    <property type="evidence" value="ECO:0007669"/>
    <property type="project" value="UniProtKB-EC"/>
</dbReference>
<dbReference type="PROSITE" id="PS01155">
    <property type="entry name" value="ENDONUCLEASE_III_2"/>
    <property type="match status" value="1"/>
</dbReference>
<dbReference type="InterPro" id="IPR003265">
    <property type="entry name" value="HhH-GPD_domain"/>
</dbReference>
<evidence type="ECO:0000256" key="10">
    <source>
        <dbReference type="ARBA" id="ARBA00052915"/>
    </source>
</evidence>
<keyword evidence="4 11" id="KW-0227">DNA damage</keyword>
<evidence type="ECO:0000256" key="2">
    <source>
        <dbReference type="ARBA" id="ARBA00022485"/>
    </source>
</evidence>
<keyword evidence="13" id="KW-0255">Endonuclease</keyword>
<dbReference type="Pfam" id="PF00633">
    <property type="entry name" value="HHH"/>
    <property type="match status" value="1"/>
</dbReference>
<evidence type="ECO:0000256" key="5">
    <source>
        <dbReference type="ARBA" id="ARBA00022801"/>
    </source>
</evidence>
<dbReference type="InterPro" id="IPR005759">
    <property type="entry name" value="Nth"/>
</dbReference>
<dbReference type="GO" id="GO:0003677">
    <property type="term" value="F:DNA binding"/>
    <property type="evidence" value="ECO:0007669"/>
    <property type="project" value="UniProtKB-UniRule"/>
</dbReference>
<feature type="binding site" evidence="11">
    <location>
        <position position="189"/>
    </location>
    <ligand>
        <name>[4Fe-4S] cluster</name>
        <dbReference type="ChEBI" id="CHEBI:49883"/>
    </ligand>
</feature>
<comment type="function">
    <text evidence="11">DNA repair enzyme that has both DNA N-glycosylase activity and AP-lyase activity. The DNA N-glycosylase activity releases various damaged pyrimidines from DNA by cleaving the N-glycosidic bond, leaving an AP (apurinic/apyrimidinic) site. The AP-lyase activity cleaves the phosphodiester bond 3' to the AP site by a beta-elimination, leaving a 3'-terminal unsaturated sugar and a product with a terminal 5'-phosphate.</text>
</comment>
<comment type="catalytic activity">
    <reaction evidence="11">
        <text>2'-deoxyribonucleotide-(2'-deoxyribose 5'-phosphate)-2'-deoxyribonucleotide-DNA = a 3'-end 2'-deoxyribonucleotide-(2,3-dehydro-2,3-deoxyribose 5'-phosphate)-DNA + a 5'-end 5'-phospho-2'-deoxyribonucleoside-DNA + H(+)</text>
        <dbReference type="Rhea" id="RHEA:66592"/>
        <dbReference type="Rhea" id="RHEA-COMP:13180"/>
        <dbReference type="Rhea" id="RHEA-COMP:16897"/>
        <dbReference type="Rhea" id="RHEA-COMP:17067"/>
        <dbReference type="ChEBI" id="CHEBI:15378"/>
        <dbReference type="ChEBI" id="CHEBI:136412"/>
        <dbReference type="ChEBI" id="CHEBI:157695"/>
        <dbReference type="ChEBI" id="CHEBI:167181"/>
        <dbReference type="EC" id="4.2.99.18"/>
    </reaction>
</comment>
<dbReference type="InterPro" id="IPR003651">
    <property type="entry name" value="Endonuclease3_FeS-loop_motif"/>
</dbReference>
<dbReference type="KEGG" id="mpl:Mpal_1965"/>
<dbReference type="eggNOG" id="arCOG00459">
    <property type="taxonomic scope" value="Archaea"/>
</dbReference>
<dbReference type="SUPFAM" id="SSF48150">
    <property type="entry name" value="DNA-glycosylase"/>
    <property type="match status" value="1"/>
</dbReference>
<keyword evidence="8 11" id="KW-0234">DNA repair</keyword>
<dbReference type="Pfam" id="PF10576">
    <property type="entry name" value="EndIII_4Fe-2S"/>
    <property type="match status" value="1"/>
</dbReference>
<evidence type="ECO:0000313" key="13">
    <source>
        <dbReference type="EMBL" id="ACL17268.1"/>
    </source>
</evidence>
<dbReference type="InterPro" id="IPR023170">
    <property type="entry name" value="HhH_base_excis_C"/>
</dbReference>
<dbReference type="GO" id="GO:0140078">
    <property type="term" value="F:class I DNA-(apurinic or apyrimidinic site) endonuclease activity"/>
    <property type="evidence" value="ECO:0007669"/>
    <property type="project" value="UniProtKB-EC"/>
</dbReference>
<keyword evidence="2 11" id="KW-0004">4Fe-4S</keyword>
<name>B8GKX2_METPE</name>
<dbReference type="STRING" id="521011.Mpal_1965"/>
<keyword evidence="9 11" id="KW-0326">Glycosidase</keyword>
<evidence type="ECO:0000256" key="6">
    <source>
        <dbReference type="ARBA" id="ARBA00023004"/>
    </source>
</evidence>
<evidence type="ECO:0000313" key="14">
    <source>
        <dbReference type="Proteomes" id="UP000002457"/>
    </source>
</evidence>
<keyword evidence="11" id="KW-0238">DNA-binding</keyword>
<dbReference type="GeneID" id="7270770"/>